<keyword evidence="1" id="KW-1133">Transmembrane helix</keyword>
<reference evidence="2" key="1">
    <citation type="submission" date="2022-08" db="EMBL/GenBank/DDBJ databases">
        <title>Genomic Encyclopedia of Type Strains, Phase V (KMG-V): Genome sequencing to study the core and pangenomes of soil and plant-associated prokaryotes.</title>
        <authorList>
            <person name="Whitman W."/>
        </authorList>
    </citation>
    <scope>NUCLEOTIDE SEQUENCE</scope>
    <source>
        <strain evidence="2">0</strain>
    </source>
</reference>
<dbReference type="InterPro" id="IPR018678">
    <property type="entry name" value="DUF2160_TM"/>
</dbReference>
<keyword evidence="1" id="KW-0472">Membrane</keyword>
<comment type="caution">
    <text evidence="2">The sequence shown here is derived from an EMBL/GenBank/DDBJ whole genome shotgun (WGS) entry which is preliminary data.</text>
</comment>
<name>A0A9X2TAZ4_9BACT</name>
<evidence type="ECO:0000256" key="1">
    <source>
        <dbReference type="SAM" id="Phobius"/>
    </source>
</evidence>
<keyword evidence="1" id="KW-0812">Transmembrane</keyword>
<dbReference type="Pfam" id="PF09928">
    <property type="entry name" value="DUF2160"/>
    <property type="match status" value="1"/>
</dbReference>
<feature type="transmembrane region" description="Helical" evidence="1">
    <location>
        <begin position="55"/>
        <end position="72"/>
    </location>
</feature>
<dbReference type="AlphaFoldDB" id="A0A9X2TAZ4"/>
<gene>
    <name evidence="2" type="ORF">GGP71_000677</name>
</gene>
<proteinExistence type="predicted"/>
<evidence type="ECO:0000313" key="2">
    <source>
        <dbReference type="EMBL" id="MCS3676770.1"/>
    </source>
</evidence>
<feature type="transmembrane region" description="Helical" evidence="1">
    <location>
        <begin position="78"/>
        <end position="95"/>
    </location>
</feature>
<evidence type="ECO:0000313" key="3">
    <source>
        <dbReference type="Proteomes" id="UP001155027"/>
    </source>
</evidence>
<accession>A0A9X2TAZ4</accession>
<organism evidence="2 3">
    <name type="scientific">Salinibacter ruber</name>
    <dbReference type="NCBI Taxonomy" id="146919"/>
    <lineage>
        <taxon>Bacteria</taxon>
        <taxon>Pseudomonadati</taxon>
        <taxon>Rhodothermota</taxon>
        <taxon>Rhodothermia</taxon>
        <taxon>Rhodothermales</taxon>
        <taxon>Salinibacteraceae</taxon>
        <taxon>Salinibacter</taxon>
    </lineage>
</organism>
<protein>
    <submittedName>
        <fullName evidence="2">Small integral membrane protein</fullName>
    </submittedName>
</protein>
<feature type="transmembrane region" description="Helical" evidence="1">
    <location>
        <begin position="15"/>
        <end position="34"/>
    </location>
</feature>
<dbReference type="EMBL" id="JANUAU010000002">
    <property type="protein sequence ID" value="MCS3676770.1"/>
    <property type="molecule type" value="Genomic_DNA"/>
</dbReference>
<dbReference type="Proteomes" id="UP001155027">
    <property type="component" value="Unassembled WGS sequence"/>
</dbReference>
<dbReference type="RefSeq" id="WP_259079476.1">
    <property type="nucleotide sequence ID" value="NZ_JANUAT010000006.1"/>
</dbReference>
<sequence>MLSLPPDWMNWTSPTLIFLGSIILLLISLTIWDMNEPGWARQGVLPIETTRGDRFFMGLLMTGALFCLWLYLVGPTAAWAVLLLGALSIIGTINFF</sequence>